<dbReference type="InterPro" id="IPR049331">
    <property type="entry name" value="Top1B_N_bact"/>
</dbReference>
<sequence>MSKTISLHPSLLKKVIQAPEIALEDIDLVYANENQLSITREKKDNEFIYLRRGKPIKTPKDLTRIQKLVIPPAWRDVKIADYKNLHLQAIGRDLKKRKQYRYHPLWIKVRNQTKFYKMIHFGKALPKLRAKVDSDLDQSQWTKSKVLALVIRLMEETHIRIGNEEYAKKNKTYGLSTMRTRHLKTFKDKIKFEFTGKKGKKHSVTLRNKRLIRLVNQCEEIPGWELFQYFDDNKDKHSIDSQAINNYLHDIAGEYYTAKDFRTWAGSVLFFESLLNLGIPKSEKDKAKNVIKAYDSVAKHLGNTRAVCKKYYVHPFIAASYEDDSIASYFKQVEQQEHQEYLTATEQTLIQILNDYTPTIVVDKL</sequence>
<dbReference type="Gene3D" id="3.30.66.10">
    <property type="entry name" value="DNA topoisomerase I domain"/>
    <property type="match status" value="1"/>
</dbReference>
<dbReference type="Gene3D" id="1.10.132.120">
    <property type="match status" value="1"/>
</dbReference>
<dbReference type="InterPro" id="IPR035447">
    <property type="entry name" value="DNA_topo_I_N_sf"/>
</dbReference>
<proteinExistence type="inferred from homology"/>
<evidence type="ECO:0000256" key="4">
    <source>
        <dbReference type="ARBA" id="ARBA00023029"/>
    </source>
</evidence>
<evidence type="ECO:0000256" key="1">
    <source>
        <dbReference type="ARBA" id="ARBA00000213"/>
    </source>
</evidence>
<gene>
    <name evidence="9" type="ORF">EV197_1274</name>
</gene>
<dbReference type="EC" id="5.6.2.1" evidence="3"/>
<evidence type="ECO:0000259" key="8">
    <source>
        <dbReference type="Pfam" id="PF21338"/>
    </source>
</evidence>
<comment type="similarity">
    <text evidence="2">Belongs to the type IB topoisomerase family.</text>
</comment>
<dbReference type="AlphaFoldDB" id="A0A4Q7PHI9"/>
<organism evidence="9 10">
    <name type="scientific">Aquimarina brevivitae</name>
    <dbReference type="NCBI Taxonomy" id="323412"/>
    <lineage>
        <taxon>Bacteria</taxon>
        <taxon>Pseudomonadati</taxon>
        <taxon>Bacteroidota</taxon>
        <taxon>Flavobacteriia</taxon>
        <taxon>Flavobacteriales</taxon>
        <taxon>Flavobacteriaceae</taxon>
        <taxon>Aquimarina</taxon>
    </lineage>
</organism>
<evidence type="ECO:0000256" key="5">
    <source>
        <dbReference type="ARBA" id="ARBA00023125"/>
    </source>
</evidence>
<dbReference type="GO" id="GO:0003917">
    <property type="term" value="F:DNA topoisomerase type I (single strand cut, ATP-independent) activity"/>
    <property type="evidence" value="ECO:0007669"/>
    <property type="project" value="UniProtKB-EC"/>
</dbReference>
<comment type="caution">
    <text evidence="9">The sequence shown here is derived from an EMBL/GenBank/DDBJ whole genome shotgun (WGS) entry which is preliminary data.</text>
</comment>
<dbReference type="Pfam" id="PF01028">
    <property type="entry name" value="Topoisom_I"/>
    <property type="match status" value="1"/>
</dbReference>
<dbReference type="InterPro" id="IPR014711">
    <property type="entry name" value="TopoI_cat_a-hlx-sub_euk"/>
</dbReference>
<dbReference type="InterPro" id="IPR001631">
    <property type="entry name" value="TopoI"/>
</dbReference>
<name>A0A4Q7PHI9_9FLAO</name>
<keyword evidence="6 9" id="KW-0413">Isomerase</keyword>
<evidence type="ECO:0000259" key="7">
    <source>
        <dbReference type="Pfam" id="PF01028"/>
    </source>
</evidence>
<dbReference type="PROSITE" id="PS52038">
    <property type="entry name" value="TOPO_IB_2"/>
    <property type="match status" value="1"/>
</dbReference>
<dbReference type="Gene3D" id="3.90.15.10">
    <property type="entry name" value="Topoisomerase I, Chain A, domain 3"/>
    <property type="match status" value="1"/>
</dbReference>
<evidence type="ECO:0000256" key="2">
    <source>
        <dbReference type="ARBA" id="ARBA00006645"/>
    </source>
</evidence>
<protein>
    <recommendedName>
        <fullName evidence="3">DNA topoisomerase</fullName>
        <ecNumber evidence="3">5.6.2.1</ecNumber>
    </recommendedName>
</protein>
<keyword evidence="5" id="KW-0238">DNA-binding</keyword>
<evidence type="ECO:0000256" key="6">
    <source>
        <dbReference type="ARBA" id="ARBA00023235"/>
    </source>
</evidence>
<dbReference type="Pfam" id="PF21338">
    <property type="entry name" value="Top1B_N_bact"/>
    <property type="match status" value="1"/>
</dbReference>
<feature type="domain" description="DNA topoisomerase I catalytic core eukaryotic-type" evidence="7">
    <location>
        <begin position="109"/>
        <end position="336"/>
    </location>
</feature>
<evidence type="ECO:0000256" key="3">
    <source>
        <dbReference type="ARBA" id="ARBA00012891"/>
    </source>
</evidence>
<dbReference type="InterPro" id="IPR013500">
    <property type="entry name" value="TopoI_cat_euk"/>
</dbReference>
<dbReference type="InterPro" id="IPR011010">
    <property type="entry name" value="DNA_brk_join_enz"/>
</dbReference>
<evidence type="ECO:0000313" key="9">
    <source>
        <dbReference type="EMBL" id="RZT00044.1"/>
    </source>
</evidence>
<reference evidence="9 10" key="1">
    <citation type="submission" date="2019-02" db="EMBL/GenBank/DDBJ databases">
        <title>Genomic Encyclopedia of Type Strains, Phase IV (KMG-IV): sequencing the most valuable type-strain genomes for metagenomic binning, comparative biology and taxonomic classification.</title>
        <authorList>
            <person name="Goeker M."/>
        </authorList>
    </citation>
    <scope>NUCLEOTIDE SEQUENCE [LARGE SCALE GENOMIC DNA]</scope>
    <source>
        <strain evidence="9 10">DSM 17196</strain>
    </source>
</reference>
<dbReference type="GO" id="GO:0003677">
    <property type="term" value="F:DNA binding"/>
    <property type="evidence" value="ECO:0007669"/>
    <property type="project" value="UniProtKB-KW"/>
</dbReference>
<evidence type="ECO:0000313" key="10">
    <source>
        <dbReference type="Proteomes" id="UP000292262"/>
    </source>
</evidence>
<keyword evidence="10" id="KW-1185">Reference proteome</keyword>
<dbReference type="EMBL" id="SGXE01000001">
    <property type="protein sequence ID" value="RZT00044.1"/>
    <property type="molecule type" value="Genomic_DNA"/>
</dbReference>
<dbReference type="OrthoDB" id="9778962at2"/>
<keyword evidence="4" id="KW-0799">Topoisomerase</keyword>
<dbReference type="PRINTS" id="PR00416">
    <property type="entry name" value="EUTPISMRASEI"/>
</dbReference>
<dbReference type="SUPFAM" id="SSF56349">
    <property type="entry name" value="DNA breaking-rejoining enzymes"/>
    <property type="match status" value="1"/>
</dbReference>
<accession>A0A4Q7PHI9</accession>
<comment type="catalytic activity">
    <reaction evidence="1">
        <text>ATP-independent breakage of single-stranded DNA, followed by passage and rejoining.</text>
        <dbReference type="EC" id="5.6.2.1"/>
    </reaction>
</comment>
<dbReference type="GO" id="GO:0006265">
    <property type="term" value="P:DNA topological change"/>
    <property type="evidence" value="ECO:0007669"/>
    <property type="project" value="InterPro"/>
</dbReference>
<dbReference type="Proteomes" id="UP000292262">
    <property type="component" value="Unassembled WGS sequence"/>
</dbReference>
<dbReference type="RefSeq" id="WP_130285847.1">
    <property type="nucleotide sequence ID" value="NZ_SGXE01000001.1"/>
</dbReference>
<dbReference type="SUPFAM" id="SSF55869">
    <property type="entry name" value="DNA topoisomerase I domain"/>
    <property type="match status" value="1"/>
</dbReference>
<feature type="domain" description="DNA topoisomerase IB N-terminal" evidence="8">
    <location>
        <begin position="47"/>
        <end position="93"/>
    </location>
</feature>